<protein>
    <submittedName>
        <fullName evidence="2">Uncharacterized protein</fullName>
    </submittedName>
</protein>
<evidence type="ECO:0000256" key="1">
    <source>
        <dbReference type="SAM" id="Coils"/>
    </source>
</evidence>
<gene>
    <name evidence="2" type="ORF">LCGC14_2609620</name>
</gene>
<feature type="coiled-coil region" evidence="1">
    <location>
        <begin position="36"/>
        <end position="63"/>
    </location>
</feature>
<evidence type="ECO:0000313" key="2">
    <source>
        <dbReference type="EMBL" id="KKL05083.1"/>
    </source>
</evidence>
<organism evidence="2">
    <name type="scientific">marine sediment metagenome</name>
    <dbReference type="NCBI Taxonomy" id="412755"/>
    <lineage>
        <taxon>unclassified sequences</taxon>
        <taxon>metagenomes</taxon>
        <taxon>ecological metagenomes</taxon>
    </lineage>
</organism>
<sequence>MKMEKLKKDFISEEDLEKKELREFKDNFEDNLKICIKREEATKKSFTNKLDRLKKKYLKLQIKIKEQDKYWRSVCNRYEEKLKSK</sequence>
<name>A0A0F9CYZ1_9ZZZZ</name>
<accession>A0A0F9CYZ1</accession>
<dbReference type="AlphaFoldDB" id="A0A0F9CYZ1"/>
<keyword evidence="1" id="KW-0175">Coiled coil</keyword>
<reference evidence="2" key="1">
    <citation type="journal article" date="2015" name="Nature">
        <title>Complex archaea that bridge the gap between prokaryotes and eukaryotes.</title>
        <authorList>
            <person name="Spang A."/>
            <person name="Saw J.H."/>
            <person name="Jorgensen S.L."/>
            <person name="Zaremba-Niedzwiedzka K."/>
            <person name="Martijn J."/>
            <person name="Lind A.E."/>
            <person name="van Eijk R."/>
            <person name="Schleper C."/>
            <person name="Guy L."/>
            <person name="Ettema T.J."/>
        </authorList>
    </citation>
    <scope>NUCLEOTIDE SEQUENCE</scope>
</reference>
<dbReference type="EMBL" id="LAZR01044266">
    <property type="protein sequence ID" value="KKL05083.1"/>
    <property type="molecule type" value="Genomic_DNA"/>
</dbReference>
<comment type="caution">
    <text evidence="2">The sequence shown here is derived from an EMBL/GenBank/DDBJ whole genome shotgun (WGS) entry which is preliminary data.</text>
</comment>
<proteinExistence type="predicted"/>